<dbReference type="Proteomes" id="UP000679691">
    <property type="component" value="Unassembled WGS sequence"/>
</dbReference>
<reference evidence="4" key="1">
    <citation type="submission" date="2021-03" db="EMBL/GenBank/DDBJ databases">
        <authorList>
            <person name="Lu T."/>
            <person name="Wang Q."/>
            <person name="Han X."/>
        </authorList>
    </citation>
    <scope>NUCLEOTIDE SEQUENCE</scope>
    <source>
        <strain evidence="4">WQ 2009</strain>
    </source>
</reference>
<organism evidence="4 5">
    <name type="scientific">Rhinopithecimicrobium faecis</name>
    <dbReference type="NCBI Taxonomy" id="2820698"/>
    <lineage>
        <taxon>Bacteria</taxon>
        <taxon>Pseudomonadati</taxon>
        <taxon>Bacteroidota</taxon>
        <taxon>Sphingobacteriia</taxon>
        <taxon>Sphingobacteriales</taxon>
        <taxon>Sphingobacteriaceae</taxon>
        <taxon>Rhinopithecimicrobium</taxon>
    </lineage>
</organism>
<name>A0A8T4H9T4_9SPHI</name>
<dbReference type="AlphaFoldDB" id="A0A8T4H9T4"/>
<evidence type="ECO:0000256" key="1">
    <source>
        <dbReference type="ARBA" id="ARBA00022729"/>
    </source>
</evidence>
<dbReference type="GO" id="GO:0016787">
    <property type="term" value="F:hydrolase activity"/>
    <property type="evidence" value="ECO:0007669"/>
    <property type="project" value="UniProtKB-KW"/>
</dbReference>
<dbReference type="RefSeq" id="WP_353545718.1">
    <property type="nucleotide sequence ID" value="NZ_JAGKSB010000001.1"/>
</dbReference>
<evidence type="ECO:0000256" key="2">
    <source>
        <dbReference type="ARBA" id="ARBA00022801"/>
    </source>
</evidence>
<evidence type="ECO:0000313" key="4">
    <source>
        <dbReference type="EMBL" id="MBP3942237.1"/>
    </source>
</evidence>
<dbReference type="InterPro" id="IPR029052">
    <property type="entry name" value="Metallo-depent_PP-like"/>
</dbReference>
<dbReference type="InterPro" id="IPR051558">
    <property type="entry name" value="Metallophosphoesterase_PAP"/>
</dbReference>
<keyword evidence="2" id="KW-0378">Hydrolase</keyword>
<evidence type="ECO:0000313" key="5">
    <source>
        <dbReference type="Proteomes" id="UP000679691"/>
    </source>
</evidence>
<feature type="domain" description="Calcineurin-like phosphoesterase" evidence="3">
    <location>
        <begin position="23"/>
        <end position="219"/>
    </location>
</feature>
<keyword evidence="1" id="KW-0732">Signal</keyword>
<keyword evidence="5" id="KW-1185">Reference proteome</keyword>
<dbReference type="InterPro" id="IPR004843">
    <property type="entry name" value="Calcineurin-like_PHP"/>
</dbReference>
<dbReference type="PANTHER" id="PTHR10161">
    <property type="entry name" value="TARTRATE-RESISTANT ACID PHOSPHATASE TYPE 5"/>
    <property type="match status" value="1"/>
</dbReference>
<accession>A0A8T4H9T4</accession>
<protein>
    <submittedName>
        <fullName evidence="4">Metallophosphoesterase</fullName>
    </submittedName>
</protein>
<sequence>MRIIYTLLALLYSFSSLAQLKHRIIFIGDAGEVNHEQEMLIPKAAALVVPNKTIAFFLGDNIYPTGMGLPGDADRERTEKILKSQFLPMREAGAPVYFIPGNHDWDRMSKRGLEKIRAQGAFLEAQKDSLLQLVPKNGCPDPVEIQVSENAVIITFDSEWFVFTHARSSADITCACTTEKQVFARIKDLLAKNKDKQVFLTAHHPLRTYGVHGGYYSWKDHIFPLRVAHHKLYIPLPIIGSLYPALRNTLLLNPEDMGHQLYKNYMQGMREVIQTHPNVIFISGHDHGLQLIEDPDFLQVVSGSGAKSTYLKKGHDALYTYENQGFVTLDEMENGTTEITFYTIQDGQVSAAYSYSKPFTTKESAKD</sequence>
<evidence type="ECO:0000259" key="3">
    <source>
        <dbReference type="Pfam" id="PF00149"/>
    </source>
</evidence>
<dbReference type="EMBL" id="JAGKSB010000001">
    <property type="protein sequence ID" value="MBP3942237.1"/>
    <property type="molecule type" value="Genomic_DNA"/>
</dbReference>
<proteinExistence type="predicted"/>
<comment type="caution">
    <text evidence="4">The sequence shown here is derived from an EMBL/GenBank/DDBJ whole genome shotgun (WGS) entry which is preliminary data.</text>
</comment>
<dbReference type="PANTHER" id="PTHR10161:SF14">
    <property type="entry name" value="TARTRATE-RESISTANT ACID PHOSPHATASE TYPE 5"/>
    <property type="match status" value="1"/>
</dbReference>
<dbReference type="Pfam" id="PF00149">
    <property type="entry name" value="Metallophos"/>
    <property type="match status" value="1"/>
</dbReference>
<dbReference type="Gene3D" id="3.60.21.10">
    <property type="match status" value="1"/>
</dbReference>
<gene>
    <name evidence="4" type="ORF">J5U18_01425</name>
</gene>
<dbReference type="SUPFAM" id="SSF56300">
    <property type="entry name" value="Metallo-dependent phosphatases"/>
    <property type="match status" value="1"/>
</dbReference>